<feature type="transmembrane region" description="Helical" evidence="9">
    <location>
        <begin position="410"/>
        <end position="429"/>
    </location>
</feature>
<evidence type="ECO:0000256" key="3">
    <source>
        <dbReference type="ARBA" id="ARBA00022449"/>
    </source>
</evidence>
<accession>A0ABU7RBN9</accession>
<feature type="transmembrane region" description="Helical" evidence="9">
    <location>
        <begin position="215"/>
        <end position="238"/>
    </location>
</feature>
<name>A0ABU7RBN9_9ACTN</name>
<keyword evidence="2" id="KW-0813">Transport</keyword>
<comment type="similarity">
    <text evidence="8">Belongs to the NhaC Na(+)/H(+) (TC 2.A.35) antiporter family.</text>
</comment>
<keyword evidence="5 9" id="KW-0812">Transmembrane</keyword>
<dbReference type="RefSeq" id="WP_330958790.1">
    <property type="nucleotide sequence ID" value="NZ_JAZGJQ010000011.1"/>
</dbReference>
<proteinExistence type="inferred from homology"/>
<gene>
    <name evidence="11" type="ORF">VXJ25_08535</name>
</gene>
<keyword evidence="3" id="KW-0050">Antiport</keyword>
<evidence type="ECO:0000313" key="12">
    <source>
        <dbReference type="Proteomes" id="UP001332931"/>
    </source>
</evidence>
<organism evidence="11 12">
    <name type="scientific">Olsenella absiana</name>
    <dbReference type="NCBI Taxonomy" id="3115222"/>
    <lineage>
        <taxon>Bacteria</taxon>
        <taxon>Bacillati</taxon>
        <taxon>Actinomycetota</taxon>
        <taxon>Coriobacteriia</taxon>
        <taxon>Coriobacteriales</taxon>
        <taxon>Atopobiaceae</taxon>
        <taxon>Olsenella</taxon>
    </lineage>
</organism>
<sequence length="470" mass="47441">MLETIVLAVFAGLLMTGAALGVPLPLTLLAGFALFCGYGLSRGHGARELASFSLAGVKTVSGVLALLAIVGVMAAFWRAAGTIPAIVVLASGLVSPGALVVATFLLCCLMSMLMGTAFGTAATMGIICMTLAEAMGANTLLVGGAVLAGSYFGDRNSPMSSSAALVATLTHTDVFSNVRSMLRTGLLPFALTCVVYALAGFAAPRTAAGAASFDALSSAFDLGPACLAPAAVVVGLSLRRVSVRRTLLAALAVSVAVCVLEQHVALADLPRIALLGYHAETPEVARLVDGGGLASMANIECVVGISATYAGLFDGTGLLSGLRSRVDELNRRTSPFVSVLATGLATSCIACNQTLAIMLTDQLCSGLAGETREGYALDLENTVVTCAALMPWSIAATATLSFIGAPTASILAACFLYLLPLCSLASSLLRAPVLRTRGATDARGHGAAARLAAVSGGAGVRHGRTMARAA</sequence>
<feature type="transmembrane region" description="Helical" evidence="9">
    <location>
        <begin position="124"/>
        <end position="152"/>
    </location>
</feature>
<keyword evidence="7 9" id="KW-0472">Membrane</keyword>
<dbReference type="PANTHER" id="PTHR33451:SF3">
    <property type="entry name" value="MALATE-2H(+)_NA(+)-LACTATE ANTIPORTER"/>
    <property type="match status" value="1"/>
</dbReference>
<evidence type="ECO:0000256" key="9">
    <source>
        <dbReference type="SAM" id="Phobius"/>
    </source>
</evidence>
<evidence type="ECO:0000256" key="2">
    <source>
        <dbReference type="ARBA" id="ARBA00022448"/>
    </source>
</evidence>
<evidence type="ECO:0000256" key="1">
    <source>
        <dbReference type="ARBA" id="ARBA00004651"/>
    </source>
</evidence>
<dbReference type="Proteomes" id="UP001332931">
    <property type="component" value="Unassembled WGS sequence"/>
</dbReference>
<feature type="transmembrane region" description="Helical" evidence="9">
    <location>
        <begin position="59"/>
        <end position="79"/>
    </location>
</feature>
<feature type="transmembrane region" description="Helical" evidence="9">
    <location>
        <begin position="185"/>
        <end position="203"/>
    </location>
</feature>
<evidence type="ECO:0000256" key="4">
    <source>
        <dbReference type="ARBA" id="ARBA00022475"/>
    </source>
</evidence>
<keyword evidence="4" id="KW-1003">Cell membrane</keyword>
<evidence type="ECO:0000256" key="8">
    <source>
        <dbReference type="ARBA" id="ARBA00038435"/>
    </source>
</evidence>
<evidence type="ECO:0000259" key="10">
    <source>
        <dbReference type="Pfam" id="PF03553"/>
    </source>
</evidence>
<dbReference type="PANTHER" id="PTHR33451">
    <property type="entry name" value="MALATE-2H(+)/NA(+)-LACTATE ANTIPORTER"/>
    <property type="match status" value="1"/>
</dbReference>
<feature type="transmembrane region" description="Helical" evidence="9">
    <location>
        <begin position="86"/>
        <end position="112"/>
    </location>
</feature>
<comment type="subcellular location">
    <subcellularLocation>
        <location evidence="1">Cell membrane</location>
        <topology evidence="1">Multi-pass membrane protein</topology>
    </subcellularLocation>
</comment>
<evidence type="ECO:0000256" key="7">
    <source>
        <dbReference type="ARBA" id="ARBA00023136"/>
    </source>
</evidence>
<dbReference type="EMBL" id="JAZGJQ010000011">
    <property type="protein sequence ID" value="MEE6148025.1"/>
    <property type="molecule type" value="Genomic_DNA"/>
</dbReference>
<feature type="domain" description="Na+/H+ antiporter NhaC-like C-terminal" evidence="10">
    <location>
        <begin position="150"/>
        <end position="420"/>
    </location>
</feature>
<dbReference type="Pfam" id="PF03553">
    <property type="entry name" value="Na_H_antiporter"/>
    <property type="match status" value="1"/>
</dbReference>
<evidence type="ECO:0000256" key="6">
    <source>
        <dbReference type="ARBA" id="ARBA00022989"/>
    </source>
</evidence>
<protein>
    <submittedName>
        <fullName evidence="11">Na+/H+ antiporter NhaC family protein</fullName>
    </submittedName>
</protein>
<comment type="caution">
    <text evidence="11">The sequence shown here is derived from an EMBL/GenBank/DDBJ whole genome shotgun (WGS) entry which is preliminary data.</text>
</comment>
<reference evidence="11 12" key="1">
    <citation type="submission" date="2024-01" db="EMBL/GenBank/DDBJ databases">
        <title>Description of Olsenella sp. nov., isolated from pig feces.</title>
        <authorList>
            <person name="Chang Y.-H."/>
        </authorList>
    </citation>
    <scope>NUCLEOTIDE SEQUENCE [LARGE SCALE GENOMIC DNA]</scope>
    <source>
        <strain evidence="11 12">YH-ols2223</strain>
    </source>
</reference>
<evidence type="ECO:0000256" key="5">
    <source>
        <dbReference type="ARBA" id="ARBA00022692"/>
    </source>
</evidence>
<evidence type="ECO:0000313" key="11">
    <source>
        <dbReference type="EMBL" id="MEE6148025.1"/>
    </source>
</evidence>
<dbReference type="InterPro" id="IPR052180">
    <property type="entry name" value="NhaC_Na-H+_Antiporter"/>
</dbReference>
<dbReference type="InterPro" id="IPR018461">
    <property type="entry name" value="Na/H_Antiport_NhaC-like_C"/>
</dbReference>
<keyword evidence="12" id="KW-1185">Reference proteome</keyword>
<keyword evidence="6 9" id="KW-1133">Transmembrane helix</keyword>